<feature type="domain" description="AMP-binding enzyme C-terminal" evidence="4">
    <location>
        <begin position="413"/>
        <end position="488"/>
    </location>
</feature>
<dbReference type="GO" id="GO:0006631">
    <property type="term" value="P:fatty acid metabolic process"/>
    <property type="evidence" value="ECO:0007669"/>
    <property type="project" value="TreeGrafter"/>
</dbReference>
<dbReference type="Gene3D" id="3.40.50.12780">
    <property type="entry name" value="N-terminal domain of ligase-like"/>
    <property type="match status" value="1"/>
</dbReference>
<dbReference type="InterPro" id="IPR020845">
    <property type="entry name" value="AMP-binding_CS"/>
</dbReference>
<dbReference type="Proteomes" id="UP000886889">
    <property type="component" value="Unassembled WGS sequence"/>
</dbReference>
<dbReference type="InterPro" id="IPR000873">
    <property type="entry name" value="AMP-dep_synth/lig_dom"/>
</dbReference>
<dbReference type="Pfam" id="PF13193">
    <property type="entry name" value="AMP-binding_C"/>
    <property type="match status" value="1"/>
</dbReference>
<dbReference type="GO" id="GO:0031956">
    <property type="term" value="F:medium-chain fatty acid-CoA ligase activity"/>
    <property type="evidence" value="ECO:0007669"/>
    <property type="project" value="TreeGrafter"/>
</dbReference>
<dbReference type="Gene3D" id="3.30.300.30">
    <property type="match status" value="1"/>
</dbReference>
<reference evidence="5" key="2">
    <citation type="journal article" date="2021" name="PeerJ">
        <title>Extensive microbial diversity within the chicken gut microbiome revealed by metagenomics and culture.</title>
        <authorList>
            <person name="Gilroy R."/>
            <person name="Ravi A."/>
            <person name="Getino M."/>
            <person name="Pursley I."/>
            <person name="Horton D.L."/>
            <person name="Alikhan N.F."/>
            <person name="Baker D."/>
            <person name="Gharbi K."/>
            <person name="Hall N."/>
            <person name="Watson M."/>
            <person name="Adriaenssens E.M."/>
            <person name="Foster-Nyarko E."/>
            <person name="Jarju S."/>
            <person name="Secka A."/>
            <person name="Antonio M."/>
            <person name="Oren A."/>
            <person name="Chaudhuri R.R."/>
            <person name="La Ragione R."/>
            <person name="Hildebrand F."/>
            <person name="Pallen M.J."/>
        </authorList>
    </citation>
    <scope>NUCLEOTIDE SEQUENCE</scope>
    <source>
        <strain evidence="5">ChiBcec6-7307</strain>
    </source>
</reference>
<dbReference type="PROSITE" id="PS00455">
    <property type="entry name" value="AMP_BINDING"/>
    <property type="match status" value="1"/>
</dbReference>
<name>A0A9D1T8V5_9FIRM</name>
<dbReference type="AlphaFoldDB" id="A0A9D1T8V5"/>
<dbReference type="PANTHER" id="PTHR43201">
    <property type="entry name" value="ACYL-COA SYNTHETASE"/>
    <property type="match status" value="1"/>
</dbReference>
<organism evidence="5 6">
    <name type="scientific">Candidatus Merdiplasma excrementigallinarum</name>
    <dbReference type="NCBI Taxonomy" id="2840864"/>
    <lineage>
        <taxon>Bacteria</taxon>
        <taxon>Bacillati</taxon>
        <taxon>Bacillota</taxon>
        <taxon>Clostridia</taxon>
        <taxon>Lachnospirales</taxon>
        <taxon>Lachnospiraceae</taxon>
        <taxon>Lachnospiraceae incertae sedis</taxon>
        <taxon>Candidatus Merdiplasma</taxon>
    </lineage>
</organism>
<reference evidence="5" key="1">
    <citation type="submission" date="2020-10" db="EMBL/GenBank/DDBJ databases">
        <authorList>
            <person name="Gilroy R."/>
        </authorList>
    </citation>
    <scope>NUCLEOTIDE SEQUENCE</scope>
    <source>
        <strain evidence="5">ChiBcec6-7307</strain>
    </source>
</reference>
<comment type="caution">
    <text evidence="5">The sequence shown here is derived from an EMBL/GenBank/DDBJ whole genome shotgun (WGS) entry which is preliminary data.</text>
</comment>
<accession>A0A9D1T8V5</accession>
<feature type="domain" description="AMP-dependent synthetase/ligase" evidence="3">
    <location>
        <begin position="21"/>
        <end position="363"/>
    </location>
</feature>
<gene>
    <name evidence="5" type="ORF">IAC80_08070</name>
</gene>
<dbReference type="InterPro" id="IPR025110">
    <property type="entry name" value="AMP-bd_C"/>
</dbReference>
<keyword evidence="2" id="KW-0436">Ligase</keyword>
<evidence type="ECO:0000313" key="6">
    <source>
        <dbReference type="Proteomes" id="UP000886889"/>
    </source>
</evidence>
<comment type="similarity">
    <text evidence="1">Belongs to the ATP-dependent AMP-binding enzyme family.</text>
</comment>
<dbReference type="SUPFAM" id="SSF56801">
    <property type="entry name" value="Acetyl-CoA synthetase-like"/>
    <property type="match status" value="1"/>
</dbReference>
<evidence type="ECO:0000256" key="1">
    <source>
        <dbReference type="ARBA" id="ARBA00006432"/>
    </source>
</evidence>
<evidence type="ECO:0000259" key="3">
    <source>
        <dbReference type="Pfam" id="PF00501"/>
    </source>
</evidence>
<dbReference type="EMBL" id="DVOS01000065">
    <property type="protein sequence ID" value="HIV23876.1"/>
    <property type="molecule type" value="Genomic_DNA"/>
</dbReference>
<dbReference type="Pfam" id="PF00501">
    <property type="entry name" value="AMP-binding"/>
    <property type="match status" value="1"/>
</dbReference>
<proteinExistence type="inferred from homology"/>
<sequence>MKNRFEIMLEGLAGRKETVQFLIDAREGETVTYGEFLAKVREAARAFEHMGVKPGDRVLIMMDNSVAFAVDYFAVTFCGGVAVPVNTNLKWKELLYIMEDTQAAGILIQDEYRDAFREELDAFLKDASSPIQPVSKGKVTYWPLYEDGVKDLPEDVAMLLYTSGTTGHPKGVILTFDNLMAKTEDIIQAHQFTEQDRVLCVLPWFHINGLVITLLTPLASEQTIVIGGKFSVSRFWKFVEQYQITWFSGVPTMYSHMLARGIPEYGRRSSLRFARSASSALPGAVLHEFEETCHVPVIESYGITEGCAQITSNPLPPAAHKVGSVGLAYGNSIRVVNPEGKDQPAGAEGEVWIKGKNVTCGYYHKQEETERSFTGEWFHSGDVGYLDEEGYLFLSGRIKELINRAGEKFSPIEIDEVLYQIPQVELAAAVGVPDPVYGEEVACFIKVKEGEALDEEQVKEWCGQRIANYKVPRKVFFVEDIPQGGNGKIQRLKLKEVYQKMMDRQV</sequence>
<evidence type="ECO:0000256" key="2">
    <source>
        <dbReference type="ARBA" id="ARBA00022598"/>
    </source>
</evidence>
<protein>
    <submittedName>
        <fullName evidence="5">AMP-binding protein</fullName>
    </submittedName>
</protein>
<dbReference type="InterPro" id="IPR042099">
    <property type="entry name" value="ANL_N_sf"/>
</dbReference>
<dbReference type="PANTHER" id="PTHR43201:SF5">
    <property type="entry name" value="MEDIUM-CHAIN ACYL-COA LIGASE ACSF2, MITOCHONDRIAL"/>
    <property type="match status" value="1"/>
</dbReference>
<dbReference type="InterPro" id="IPR045851">
    <property type="entry name" value="AMP-bd_C_sf"/>
</dbReference>
<evidence type="ECO:0000313" key="5">
    <source>
        <dbReference type="EMBL" id="HIV23876.1"/>
    </source>
</evidence>
<evidence type="ECO:0000259" key="4">
    <source>
        <dbReference type="Pfam" id="PF13193"/>
    </source>
</evidence>